<feature type="binding site" evidence="8">
    <location>
        <position position="194"/>
    </location>
    <ligand>
        <name>UDP-N-acetyl-alpha-D-muramoyl-L-alanyl-D-glutamate</name>
        <dbReference type="ChEBI" id="CHEBI:83900"/>
    </ligand>
</feature>
<comment type="caution">
    <text evidence="8">Lacks conserved residue(s) required for the propagation of feature annotation.</text>
</comment>
<feature type="domain" description="Mur ligase C-terminal" evidence="11">
    <location>
        <begin position="331"/>
        <end position="455"/>
    </location>
</feature>
<dbReference type="GO" id="GO:0008360">
    <property type="term" value="P:regulation of cell shape"/>
    <property type="evidence" value="ECO:0007669"/>
    <property type="project" value="UniProtKB-KW"/>
</dbReference>
<evidence type="ECO:0000256" key="8">
    <source>
        <dbReference type="HAMAP-Rule" id="MF_00208"/>
    </source>
</evidence>
<dbReference type="STRING" id="33036.HMPREF3200_00057"/>
<keyword evidence="6 8" id="KW-0131">Cell cycle</keyword>
<dbReference type="GO" id="GO:0071555">
    <property type="term" value="P:cell wall organization"/>
    <property type="evidence" value="ECO:0007669"/>
    <property type="project" value="UniProtKB-KW"/>
</dbReference>
<reference evidence="14" key="1">
    <citation type="submission" date="2016-01" db="EMBL/GenBank/DDBJ databases">
        <authorList>
            <person name="Mitreva M."/>
            <person name="Pepin K.H."/>
            <person name="Mihindukulasuriya K.A."/>
            <person name="Fulton R."/>
            <person name="Fronick C."/>
            <person name="O'Laughlin M."/>
            <person name="Miner T."/>
            <person name="Herter B."/>
            <person name="Rosa B.A."/>
            <person name="Cordes M."/>
            <person name="Tomlinson C."/>
            <person name="Wollam A."/>
            <person name="Palsikar V.B."/>
            <person name="Mardis E.R."/>
            <person name="Wilson R.K."/>
        </authorList>
    </citation>
    <scope>NUCLEOTIDE SEQUENCE [LARGE SCALE GENOMIC DNA]</scope>
    <source>
        <strain evidence="14">MJR8151</strain>
    </source>
</reference>
<dbReference type="Gene3D" id="3.40.1390.10">
    <property type="entry name" value="MurE/MurF, N-terminal domain"/>
    <property type="match status" value="1"/>
</dbReference>
<dbReference type="SUPFAM" id="SSF63418">
    <property type="entry name" value="MurE/MurF N-terminal domain"/>
    <property type="match status" value="1"/>
</dbReference>
<comment type="similarity">
    <text evidence="2 8">Belongs to the MurCDEF family. MurE subfamily.</text>
</comment>
<keyword evidence="14" id="KW-1185">Reference proteome</keyword>
<dbReference type="AlphaFoldDB" id="A0A133KIB9"/>
<gene>
    <name evidence="8" type="primary">murE</name>
    <name evidence="13" type="ORF">HMPREF3200_00057</name>
</gene>
<dbReference type="InterPro" id="IPR013221">
    <property type="entry name" value="Mur_ligase_cen"/>
</dbReference>
<feature type="binding site" evidence="8">
    <location>
        <begin position="159"/>
        <end position="160"/>
    </location>
    <ligand>
        <name>UDP-N-acetyl-alpha-D-muramoyl-L-alanyl-D-glutamate</name>
        <dbReference type="ChEBI" id="CHEBI:83900"/>
    </ligand>
</feature>
<evidence type="ECO:0000256" key="4">
    <source>
        <dbReference type="ARBA" id="ARBA00022960"/>
    </source>
</evidence>
<feature type="domain" description="Mur ligase N-terminal catalytic" evidence="10">
    <location>
        <begin position="30"/>
        <end position="100"/>
    </location>
</feature>
<comment type="pathway">
    <text evidence="1 8 9">Cell wall biogenesis; peptidoglycan biosynthesis.</text>
</comment>
<dbReference type="GO" id="GO:0000287">
    <property type="term" value="F:magnesium ion binding"/>
    <property type="evidence" value="ECO:0007669"/>
    <property type="project" value="UniProtKB-UniRule"/>
</dbReference>
<dbReference type="GO" id="GO:0005524">
    <property type="term" value="F:ATP binding"/>
    <property type="evidence" value="ECO:0007669"/>
    <property type="project" value="UniProtKB-UniRule"/>
</dbReference>
<keyword evidence="3 8" id="KW-0132">Cell division</keyword>
<dbReference type="UniPathway" id="UPA00219"/>
<feature type="binding site" evidence="8">
    <location>
        <position position="37"/>
    </location>
    <ligand>
        <name>UDP-N-acetyl-alpha-D-muramoyl-L-alanyl-D-glutamate</name>
        <dbReference type="ChEBI" id="CHEBI:83900"/>
    </ligand>
</feature>
<keyword evidence="8 13" id="KW-0436">Ligase</keyword>
<proteinExistence type="inferred from homology"/>
<sequence length="483" mass="54226">MKGKIILISFEDIISHISYIDYKKANDIAIEAITNDSRKANKATAFVAIKGSLSDGHTYIASAIKKGASLIIHTEDVTCEEGISYIRVNDPRKALAQISNLIYDFPSKKMELVAVTGSNGKTTTSRLIAFLMGEIFGDSASIGTNNAHVGDEIIPTSNTTPDITEVNRILAKCLEKNIRHLALEASSHGLDQKRLFGLDIAYGIFTNLSEEHLDYHKTMDNYFKAKMILFENAKNTLANIDDPYGKRAKELFPKTITFSIDEESADYRAEDIVKKDGKITFKIRGVEFVLNKIANYEIYNTLAAVACLNQMGASMEDIGEAFKKFKGIKSRFEYIENDLGINIILDFAHTPRAYEALFESVPKGSNIIAVFGINGDRNSEFRRLIGNACGKYKVFSVLTTDDPKFDNVDHINEEIIVGLDEYKADYVIRKERKDAMRYAIKMAKPGDYVFLLGKGEENFIKFHGNEKTPYSERETLREVLEEL</sequence>
<dbReference type="Proteomes" id="UP000070383">
    <property type="component" value="Unassembled WGS sequence"/>
</dbReference>
<dbReference type="PANTHER" id="PTHR23135">
    <property type="entry name" value="MUR LIGASE FAMILY MEMBER"/>
    <property type="match status" value="1"/>
</dbReference>
<dbReference type="EC" id="6.3.2.-" evidence="8"/>
<evidence type="ECO:0000259" key="12">
    <source>
        <dbReference type="Pfam" id="PF08245"/>
    </source>
</evidence>
<keyword evidence="8" id="KW-0067">ATP-binding</keyword>
<keyword evidence="5 8" id="KW-0573">Peptidoglycan synthesis</keyword>
<dbReference type="InterPro" id="IPR005761">
    <property type="entry name" value="UDP-N-AcMur-Glu-dNH2Pim_ligase"/>
</dbReference>
<dbReference type="Pfam" id="PF08245">
    <property type="entry name" value="Mur_ligase_M"/>
    <property type="match status" value="1"/>
</dbReference>
<evidence type="ECO:0000256" key="7">
    <source>
        <dbReference type="ARBA" id="ARBA00023316"/>
    </source>
</evidence>
<dbReference type="InterPro" id="IPR035911">
    <property type="entry name" value="MurE/MurF_N"/>
</dbReference>
<dbReference type="Gene3D" id="3.40.1190.10">
    <property type="entry name" value="Mur-like, catalytic domain"/>
    <property type="match status" value="1"/>
</dbReference>
<evidence type="ECO:0000256" key="9">
    <source>
        <dbReference type="RuleBase" id="RU004135"/>
    </source>
</evidence>
<evidence type="ECO:0000259" key="10">
    <source>
        <dbReference type="Pfam" id="PF01225"/>
    </source>
</evidence>
<evidence type="ECO:0000256" key="2">
    <source>
        <dbReference type="ARBA" id="ARBA00005898"/>
    </source>
</evidence>
<dbReference type="EMBL" id="LRPM01000003">
    <property type="protein sequence ID" value="KWZ79329.1"/>
    <property type="molecule type" value="Genomic_DNA"/>
</dbReference>
<evidence type="ECO:0000256" key="3">
    <source>
        <dbReference type="ARBA" id="ARBA00022618"/>
    </source>
</evidence>
<dbReference type="GO" id="GO:0005737">
    <property type="term" value="C:cytoplasm"/>
    <property type="evidence" value="ECO:0007669"/>
    <property type="project" value="UniProtKB-SubCell"/>
</dbReference>
<dbReference type="NCBIfam" id="TIGR01085">
    <property type="entry name" value="murE"/>
    <property type="match status" value="1"/>
</dbReference>
<feature type="modified residue" description="N6-carboxylysine" evidence="8">
    <location>
        <position position="226"/>
    </location>
</feature>
<dbReference type="PANTHER" id="PTHR23135:SF4">
    <property type="entry name" value="UDP-N-ACETYLMURAMOYL-L-ALANYL-D-GLUTAMATE--2,6-DIAMINOPIMELATE LIGASE MURE HOMOLOG, CHLOROPLASTIC"/>
    <property type="match status" value="1"/>
</dbReference>
<dbReference type="SUPFAM" id="SSF53623">
    <property type="entry name" value="MurD-like peptide ligases, catalytic domain"/>
    <property type="match status" value="1"/>
</dbReference>
<evidence type="ECO:0000256" key="1">
    <source>
        <dbReference type="ARBA" id="ARBA00004752"/>
    </source>
</evidence>
<evidence type="ECO:0000256" key="6">
    <source>
        <dbReference type="ARBA" id="ARBA00023306"/>
    </source>
</evidence>
<dbReference type="Gene3D" id="3.90.190.20">
    <property type="entry name" value="Mur ligase, C-terminal domain"/>
    <property type="match status" value="1"/>
</dbReference>
<keyword evidence="8" id="KW-0547">Nucleotide-binding</keyword>
<keyword evidence="7 8" id="KW-0961">Cell wall biogenesis/degradation</keyword>
<organism evidence="13 14">
    <name type="scientific">Anaerococcus tetradius</name>
    <dbReference type="NCBI Taxonomy" id="33036"/>
    <lineage>
        <taxon>Bacteria</taxon>
        <taxon>Bacillati</taxon>
        <taxon>Bacillota</taxon>
        <taxon>Tissierellia</taxon>
        <taxon>Tissierellales</taxon>
        <taxon>Peptoniphilaceae</taxon>
        <taxon>Anaerococcus</taxon>
    </lineage>
</organism>
<name>A0A133KIB9_9FIRM</name>
<dbReference type="InterPro" id="IPR004101">
    <property type="entry name" value="Mur_ligase_C"/>
</dbReference>
<comment type="cofactor">
    <cofactor evidence="8">
        <name>Mg(2+)</name>
        <dbReference type="ChEBI" id="CHEBI:18420"/>
    </cofactor>
</comment>
<feature type="binding site" evidence="8">
    <location>
        <position position="158"/>
    </location>
    <ligand>
        <name>UDP-N-acetyl-alpha-D-muramoyl-L-alanyl-D-glutamate</name>
        <dbReference type="ChEBI" id="CHEBI:83900"/>
    </ligand>
</feature>
<dbReference type="OrthoDB" id="9800958at2"/>
<dbReference type="InterPro" id="IPR000713">
    <property type="entry name" value="Mur_ligase_N"/>
</dbReference>
<evidence type="ECO:0000256" key="5">
    <source>
        <dbReference type="ARBA" id="ARBA00022984"/>
    </source>
</evidence>
<dbReference type="NCBIfam" id="NF001126">
    <property type="entry name" value="PRK00139.1-4"/>
    <property type="match status" value="1"/>
</dbReference>
<comment type="subcellular location">
    <subcellularLocation>
        <location evidence="8 9">Cytoplasm</location>
    </subcellularLocation>
</comment>
<dbReference type="PATRIC" id="fig|33036.3.peg.58"/>
<dbReference type="GO" id="GO:0051301">
    <property type="term" value="P:cell division"/>
    <property type="evidence" value="ECO:0007669"/>
    <property type="project" value="UniProtKB-KW"/>
</dbReference>
<keyword evidence="4 8" id="KW-0133">Cell shape</keyword>
<feature type="binding site" evidence="8">
    <location>
        <position position="192"/>
    </location>
    <ligand>
        <name>UDP-N-acetyl-alpha-D-muramoyl-L-alanyl-D-glutamate</name>
        <dbReference type="ChEBI" id="CHEBI:83900"/>
    </ligand>
</feature>
<keyword evidence="8" id="KW-0963">Cytoplasm</keyword>
<dbReference type="InterPro" id="IPR036565">
    <property type="entry name" value="Mur-like_cat_sf"/>
</dbReference>
<protein>
    <recommendedName>
        <fullName evidence="8">UDP-N-acetylmuramyl-tripeptide synthetase</fullName>
        <ecNumber evidence="8">6.3.2.-</ecNumber>
    </recommendedName>
    <alternativeName>
        <fullName evidence="8">UDP-MurNAc-tripeptide synthetase</fullName>
    </alternativeName>
</protein>
<feature type="binding site" evidence="8">
    <location>
        <position position="186"/>
    </location>
    <ligand>
        <name>UDP-N-acetyl-alpha-D-muramoyl-L-alanyl-D-glutamate</name>
        <dbReference type="ChEBI" id="CHEBI:83900"/>
    </ligand>
</feature>
<dbReference type="GO" id="GO:0009252">
    <property type="term" value="P:peptidoglycan biosynthetic process"/>
    <property type="evidence" value="ECO:0007669"/>
    <property type="project" value="UniProtKB-UniRule"/>
</dbReference>
<comment type="function">
    <text evidence="8">Catalyzes the addition of an amino acid to the nucleotide precursor UDP-N-acetylmuramoyl-L-alanyl-D-glutamate (UMAG) in the biosynthesis of bacterial cell-wall peptidoglycan.</text>
</comment>
<keyword evidence="8" id="KW-0460">Magnesium</keyword>
<evidence type="ECO:0000313" key="13">
    <source>
        <dbReference type="EMBL" id="KWZ79329.1"/>
    </source>
</evidence>
<dbReference type="HAMAP" id="MF_00208">
    <property type="entry name" value="MurE"/>
    <property type="match status" value="1"/>
</dbReference>
<comment type="caution">
    <text evidence="13">The sequence shown here is derived from an EMBL/GenBank/DDBJ whole genome shotgun (WGS) entry which is preliminary data.</text>
</comment>
<dbReference type="Pfam" id="PF02875">
    <property type="entry name" value="Mur_ligase_C"/>
    <property type="match status" value="1"/>
</dbReference>
<accession>A0A133KIB9</accession>
<dbReference type="SUPFAM" id="SSF53244">
    <property type="entry name" value="MurD-like peptide ligases, peptide-binding domain"/>
    <property type="match status" value="1"/>
</dbReference>
<feature type="domain" description="Mur ligase central" evidence="12">
    <location>
        <begin position="115"/>
        <end position="307"/>
    </location>
</feature>
<evidence type="ECO:0000313" key="14">
    <source>
        <dbReference type="Proteomes" id="UP000070383"/>
    </source>
</evidence>
<dbReference type="GO" id="GO:0016881">
    <property type="term" value="F:acid-amino acid ligase activity"/>
    <property type="evidence" value="ECO:0007669"/>
    <property type="project" value="UniProtKB-UniRule"/>
</dbReference>
<dbReference type="Pfam" id="PF01225">
    <property type="entry name" value="Mur_ligase"/>
    <property type="match status" value="1"/>
</dbReference>
<comment type="PTM">
    <text evidence="8">Carboxylation is probably crucial for Mg(2+) binding and, consequently, for the gamma-phosphate positioning of ATP.</text>
</comment>
<dbReference type="InterPro" id="IPR036615">
    <property type="entry name" value="Mur_ligase_C_dom_sf"/>
</dbReference>
<evidence type="ECO:0000259" key="11">
    <source>
        <dbReference type="Pfam" id="PF02875"/>
    </source>
</evidence>